<reference evidence="6 7" key="1">
    <citation type="journal article" date="2015" name="Nature">
        <title>rRNA introns, odd ribosomes, and small enigmatic genomes across a large radiation of phyla.</title>
        <authorList>
            <person name="Brown C.T."/>
            <person name="Hug L.A."/>
            <person name="Thomas B.C."/>
            <person name="Sharon I."/>
            <person name="Castelle C.J."/>
            <person name="Singh A."/>
            <person name="Wilkins M.J."/>
            <person name="Williams K.H."/>
            <person name="Banfield J.F."/>
        </authorList>
    </citation>
    <scope>NUCLEOTIDE SEQUENCE [LARGE SCALE GENOMIC DNA]</scope>
</reference>
<dbReference type="PROSITE" id="PS50293">
    <property type="entry name" value="TPR_REGION"/>
    <property type="match status" value="1"/>
</dbReference>
<dbReference type="SMART" id="SM00028">
    <property type="entry name" value="TPR"/>
    <property type="match status" value="2"/>
</dbReference>
<accession>A0A0G1C3G7</accession>
<feature type="transmembrane region" description="Helical" evidence="4">
    <location>
        <begin position="275"/>
        <end position="292"/>
    </location>
</feature>
<feature type="transmembrane region" description="Helical" evidence="4">
    <location>
        <begin position="236"/>
        <end position="255"/>
    </location>
</feature>
<gene>
    <name evidence="6" type="ORF">UV54_C0013G0005</name>
</gene>
<dbReference type="PANTHER" id="PTHR44227">
    <property type="match status" value="1"/>
</dbReference>
<dbReference type="InterPro" id="IPR052346">
    <property type="entry name" value="O-mannosyl-transferase_TMTC"/>
</dbReference>
<protein>
    <submittedName>
        <fullName evidence="6">TPR domain protein</fullName>
    </submittedName>
</protein>
<feature type="repeat" description="TPR" evidence="3">
    <location>
        <begin position="428"/>
        <end position="461"/>
    </location>
</feature>
<evidence type="ECO:0000256" key="1">
    <source>
        <dbReference type="ARBA" id="ARBA00022737"/>
    </source>
</evidence>
<dbReference type="PROSITE" id="PS50005">
    <property type="entry name" value="TPR"/>
    <property type="match status" value="2"/>
</dbReference>
<evidence type="ECO:0000256" key="4">
    <source>
        <dbReference type="SAM" id="Phobius"/>
    </source>
</evidence>
<keyword evidence="4" id="KW-1133">Transmembrane helix</keyword>
<name>A0A0G1C3G7_9BACT</name>
<keyword evidence="4" id="KW-0812">Transmembrane</keyword>
<dbReference type="InterPro" id="IPR011990">
    <property type="entry name" value="TPR-like_helical_dom_sf"/>
</dbReference>
<comment type="caution">
    <text evidence="6">The sequence shown here is derived from an EMBL/GenBank/DDBJ whole genome shotgun (WGS) entry which is preliminary data.</text>
</comment>
<evidence type="ECO:0000256" key="3">
    <source>
        <dbReference type="PROSITE-ProRule" id="PRU00339"/>
    </source>
</evidence>
<dbReference type="Pfam" id="PF13424">
    <property type="entry name" value="TPR_12"/>
    <property type="match status" value="1"/>
</dbReference>
<feature type="repeat" description="TPR" evidence="3">
    <location>
        <begin position="394"/>
        <end position="427"/>
    </location>
</feature>
<dbReference type="EMBL" id="LCEW01000013">
    <property type="protein sequence ID" value="KKS80205.1"/>
    <property type="molecule type" value="Genomic_DNA"/>
</dbReference>
<feature type="transmembrane region" description="Helical" evidence="4">
    <location>
        <begin position="195"/>
        <end position="215"/>
    </location>
</feature>
<evidence type="ECO:0000313" key="6">
    <source>
        <dbReference type="EMBL" id="KKS80205.1"/>
    </source>
</evidence>
<organism evidence="6 7">
    <name type="scientific">Candidatus Beckwithbacteria bacterium GW2011_GWA2_43_10</name>
    <dbReference type="NCBI Taxonomy" id="1618369"/>
    <lineage>
        <taxon>Bacteria</taxon>
        <taxon>Candidatus Beckwithiibacteriota</taxon>
    </lineage>
</organism>
<dbReference type="Gene3D" id="1.25.40.10">
    <property type="entry name" value="Tetratricopeptide repeat domain"/>
    <property type="match status" value="1"/>
</dbReference>
<feature type="transmembrane region" description="Helical" evidence="4">
    <location>
        <begin position="325"/>
        <end position="344"/>
    </location>
</feature>
<feature type="domain" description="Glycosyltransferase RgtA/B/C/D-like" evidence="5">
    <location>
        <begin position="59"/>
        <end position="182"/>
    </location>
</feature>
<feature type="transmembrane region" description="Helical" evidence="4">
    <location>
        <begin position="353"/>
        <end position="371"/>
    </location>
</feature>
<keyword evidence="4" id="KW-0472">Membrane</keyword>
<dbReference type="AlphaFoldDB" id="A0A0G1C3G7"/>
<keyword evidence="1" id="KW-0677">Repeat</keyword>
<evidence type="ECO:0000313" key="7">
    <source>
        <dbReference type="Proteomes" id="UP000034213"/>
    </source>
</evidence>
<feature type="transmembrane region" description="Helical" evidence="4">
    <location>
        <begin position="124"/>
        <end position="141"/>
    </location>
</feature>
<proteinExistence type="predicted"/>
<evidence type="ECO:0000256" key="2">
    <source>
        <dbReference type="ARBA" id="ARBA00022803"/>
    </source>
</evidence>
<feature type="transmembrane region" description="Helical" evidence="4">
    <location>
        <begin position="299"/>
        <end position="319"/>
    </location>
</feature>
<dbReference type="Pfam" id="PF13231">
    <property type="entry name" value="PMT_2"/>
    <property type="match status" value="1"/>
</dbReference>
<feature type="transmembrane region" description="Helical" evidence="4">
    <location>
        <begin position="148"/>
        <end position="175"/>
    </location>
</feature>
<feature type="transmembrane region" description="Helical" evidence="4">
    <location>
        <begin position="71"/>
        <end position="90"/>
    </location>
</feature>
<evidence type="ECO:0000259" key="5">
    <source>
        <dbReference type="Pfam" id="PF13231"/>
    </source>
</evidence>
<dbReference type="PANTHER" id="PTHR44227:SF3">
    <property type="entry name" value="PROTEIN O-MANNOSYL-TRANSFERASE TMTC4"/>
    <property type="match status" value="1"/>
</dbReference>
<dbReference type="InterPro" id="IPR038731">
    <property type="entry name" value="RgtA/B/C-like"/>
</dbReference>
<keyword evidence="2 3" id="KW-0802">TPR repeat</keyword>
<dbReference type="Proteomes" id="UP000034213">
    <property type="component" value="Unassembled WGS sequence"/>
</dbReference>
<dbReference type="InterPro" id="IPR019734">
    <property type="entry name" value="TPR_rpt"/>
</dbReference>
<dbReference type="SUPFAM" id="SSF48452">
    <property type="entry name" value="TPR-like"/>
    <property type="match status" value="1"/>
</dbReference>
<sequence length="488" mass="55694">MKWRLLFLAGLVGIAYLWTVNFAFLSDDIYGIVNNPEIFKFSWVWQNPTVILNRLVYFIISNVFGIVPWPFRLVNIFVHLMTVIGVMVLVDKLINKTVAVVAAALVAVHPLMIESVTWISGNGYSWYGMLLMWSLVFYIRAGKSGKQWLISIGLFLAALEFSEKAAVLPGILLVYRLVIDRKRGKWPACAGRWDLIPYIALSALWLVMNIRGVGARLNYLETEYNSQVEIESAFKVSPLVQTPVALSSYLGLIIWPDKLTLYHSEMNFTPVKFRVMAGITIIYLLATAWLLWRRKLAGFFLSWLVIGLSPTLVPLGVAWIVAERYAYFGAIAIFILIAWGLVGLSEKPKWMEAGWTIIVIVICLLLIRTLVRNSDWQDQDHLWLAAERTSPTSPQNHNNLGDLYGRRGDLQLAEWHFKKAIELNPNYADAMHNLGNTYVRMGKLEEAIKMYEAALQNKPSLWQSEQQLKEVREYLQKGLTKESSFDNI</sequence>
<dbReference type="STRING" id="1618369.UV54_C0013G0005"/>